<proteinExistence type="predicted"/>
<reference evidence="2 3" key="1">
    <citation type="journal article" date="2017" name="BMC Genomics">
        <title>Chromosome level assembly and secondary metabolite potential of the parasitic fungus Cordyceps militaris.</title>
        <authorList>
            <person name="Kramer G.J."/>
            <person name="Nodwell J.R."/>
        </authorList>
    </citation>
    <scope>NUCLEOTIDE SEQUENCE [LARGE SCALE GENOMIC DNA]</scope>
    <source>
        <strain evidence="2 3">ATCC 34164</strain>
    </source>
</reference>
<evidence type="ECO:0000313" key="3">
    <source>
        <dbReference type="Proteomes" id="UP000323067"/>
    </source>
</evidence>
<organism evidence="2 3">
    <name type="scientific">Cordyceps militaris</name>
    <name type="common">Caterpillar fungus</name>
    <name type="synonym">Clavaria militaris</name>
    <dbReference type="NCBI Taxonomy" id="73501"/>
    <lineage>
        <taxon>Eukaryota</taxon>
        <taxon>Fungi</taxon>
        <taxon>Dikarya</taxon>
        <taxon>Ascomycota</taxon>
        <taxon>Pezizomycotina</taxon>
        <taxon>Sordariomycetes</taxon>
        <taxon>Hypocreomycetidae</taxon>
        <taxon>Hypocreales</taxon>
        <taxon>Cordycipitaceae</taxon>
        <taxon>Cordyceps</taxon>
    </lineage>
</organism>
<accession>A0A2H4SH25</accession>
<evidence type="ECO:0000256" key="1">
    <source>
        <dbReference type="SAM" id="MobiDB-lite"/>
    </source>
</evidence>
<gene>
    <name evidence="2" type="ORF">A9K55_008341</name>
</gene>
<evidence type="ECO:0000313" key="2">
    <source>
        <dbReference type="EMBL" id="ATY62399.1"/>
    </source>
</evidence>
<protein>
    <submittedName>
        <fullName evidence="2">C-type cyclin (Fic1)</fullName>
    </submittedName>
</protein>
<dbReference type="Proteomes" id="UP000323067">
    <property type="component" value="Chromosome vii"/>
</dbReference>
<dbReference type="VEuPathDB" id="FungiDB:CCM_01137"/>
<feature type="region of interest" description="Disordered" evidence="1">
    <location>
        <begin position="103"/>
        <end position="143"/>
    </location>
</feature>
<name>A0A2H4SH25_CORMI</name>
<dbReference type="VEuPathDB" id="FungiDB:A9K55_008341"/>
<dbReference type="EMBL" id="CP023324">
    <property type="protein sequence ID" value="ATY62399.1"/>
    <property type="molecule type" value="Genomic_DNA"/>
</dbReference>
<sequence length="143" mass="15586">MEPQAALAARVTQAPAVCTYLGTFWADYSAASAWKQTHKGSLPRTLSRKSSPFLGRCDMVGLAGSATRRSHGNMEGSTLQFVALENRFVPIIGGVFLAHRQQRQSKQAPSHAIGRHPRSRQAPIGSVIHFQPTPYMPTQTTLS</sequence>
<dbReference type="AlphaFoldDB" id="A0A2H4SH25"/>